<feature type="domain" description="GGDEF" evidence="2">
    <location>
        <begin position="221"/>
        <end position="349"/>
    </location>
</feature>
<feature type="transmembrane region" description="Helical" evidence="1">
    <location>
        <begin position="125"/>
        <end position="144"/>
    </location>
</feature>
<dbReference type="NCBIfam" id="TIGR00254">
    <property type="entry name" value="GGDEF"/>
    <property type="match status" value="1"/>
</dbReference>
<dbReference type="Proteomes" id="UP001596439">
    <property type="component" value="Unassembled WGS sequence"/>
</dbReference>
<keyword evidence="1" id="KW-1133">Transmembrane helix</keyword>
<sequence length="350" mass="40045">MGTTYDARRGTLYNERITFFGNVIAWFVHLLFCLLFWQLDVTSLFISNGVSVLYYTISFYFVHKQWYGIFFTGLFIEVVYNAIISTIILGWDVNMHYFILMMAYGVFFMPSVTERQRILTTTLAMLIYSILFIYVSDGIVALPQHIEQTLGLFCILSTVMMIAGLSFIFEKAVVEVTDELELSNERLQRLASTDGLTGLLNRKAGHERVSEAIEQAGRDGDPYALVLCDIDRFKSFNETYGHDCGDRVIQQVAATLSSIDGIVVRWGGEEFLLFISEQSEDVYASVEQLRRQIEATYLEYEGERLHVTMTFGLAVRMQEDALEEIVKEADHYLREGKRNGKNQVRTGGVR</sequence>
<dbReference type="SMART" id="SM00267">
    <property type="entry name" value="GGDEF"/>
    <property type="match status" value="1"/>
</dbReference>
<dbReference type="InterPro" id="IPR050469">
    <property type="entry name" value="Diguanylate_Cyclase"/>
</dbReference>
<feature type="transmembrane region" description="Helical" evidence="1">
    <location>
        <begin position="150"/>
        <end position="169"/>
    </location>
</feature>
<dbReference type="PANTHER" id="PTHR45138">
    <property type="entry name" value="REGULATORY COMPONENTS OF SENSORY TRANSDUCTION SYSTEM"/>
    <property type="match status" value="1"/>
</dbReference>
<dbReference type="PROSITE" id="PS50887">
    <property type="entry name" value="GGDEF"/>
    <property type="match status" value="1"/>
</dbReference>
<feature type="transmembrane region" description="Helical" evidence="1">
    <location>
        <begin position="17"/>
        <end position="37"/>
    </location>
</feature>
<feature type="transmembrane region" description="Helical" evidence="1">
    <location>
        <begin position="43"/>
        <end position="62"/>
    </location>
</feature>
<accession>A0ABW2PKU2</accession>
<keyword evidence="1" id="KW-0812">Transmembrane</keyword>
<evidence type="ECO:0000313" key="4">
    <source>
        <dbReference type="Proteomes" id="UP001596439"/>
    </source>
</evidence>
<organism evidence="3 4">
    <name type="scientific">Exiguobacterium aestuarii</name>
    <dbReference type="NCBI Taxonomy" id="273527"/>
    <lineage>
        <taxon>Bacteria</taxon>
        <taxon>Bacillati</taxon>
        <taxon>Bacillota</taxon>
        <taxon>Bacilli</taxon>
        <taxon>Bacillales</taxon>
        <taxon>Bacillales Family XII. Incertae Sedis</taxon>
        <taxon>Exiguobacterium</taxon>
    </lineage>
</organism>
<dbReference type="InterPro" id="IPR043128">
    <property type="entry name" value="Rev_trsase/Diguanyl_cyclase"/>
</dbReference>
<dbReference type="Pfam" id="PF00990">
    <property type="entry name" value="GGDEF"/>
    <property type="match status" value="1"/>
</dbReference>
<evidence type="ECO:0000256" key="1">
    <source>
        <dbReference type="SAM" id="Phobius"/>
    </source>
</evidence>
<comment type="caution">
    <text evidence="3">The sequence shown here is derived from an EMBL/GenBank/DDBJ whole genome shotgun (WGS) entry which is preliminary data.</text>
</comment>
<dbReference type="Gene3D" id="3.30.70.270">
    <property type="match status" value="1"/>
</dbReference>
<dbReference type="SUPFAM" id="SSF55073">
    <property type="entry name" value="Nucleotide cyclase"/>
    <property type="match status" value="1"/>
</dbReference>
<dbReference type="EMBL" id="JBHTCE010000001">
    <property type="protein sequence ID" value="MFC7389787.1"/>
    <property type="molecule type" value="Genomic_DNA"/>
</dbReference>
<dbReference type="CDD" id="cd01949">
    <property type="entry name" value="GGDEF"/>
    <property type="match status" value="1"/>
</dbReference>
<dbReference type="RefSeq" id="WP_214788032.1">
    <property type="nucleotide sequence ID" value="NZ_JANIEL010000037.1"/>
</dbReference>
<gene>
    <name evidence="3" type="ORF">ACFQO8_06485</name>
</gene>
<dbReference type="InterPro" id="IPR029787">
    <property type="entry name" value="Nucleotide_cyclase"/>
</dbReference>
<feature type="transmembrane region" description="Helical" evidence="1">
    <location>
        <begin position="69"/>
        <end position="89"/>
    </location>
</feature>
<feature type="transmembrane region" description="Helical" evidence="1">
    <location>
        <begin position="95"/>
        <end position="113"/>
    </location>
</feature>
<dbReference type="InterPro" id="IPR000160">
    <property type="entry name" value="GGDEF_dom"/>
</dbReference>
<dbReference type="PANTHER" id="PTHR45138:SF9">
    <property type="entry name" value="DIGUANYLATE CYCLASE DGCM-RELATED"/>
    <property type="match status" value="1"/>
</dbReference>
<protein>
    <submittedName>
        <fullName evidence="3">GGDEF domain-containing protein</fullName>
    </submittedName>
</protein>
<name>A0ABW2PKU2_9BACL</name>
<evidence type="ECO:0000313" key="3">
    <source>
        <dbReference type="EMBL" id="MFC7389787.1"/>
    </source>
</evidence>
<keyword evidence="1" id="KW-0472">Membrane</keyword>
<evidence type="ECO:0000259" key="2">
    <source>
        <dbReference type="PROSITE" id="PS50887"/>
    </source>
</evidence>
<proteinExistence type="predicted"/>
<keyword evidence="4" id="KW-1185">Reference proteome</keyword>
<reference evidence="4" key="1">
    <citation type="journal article" date="2019" name="Int. J. Syst. Evol. Microbiol.">
        <title>The Global Catalogue of Microorganisms (GCM) 10K type strain sequencing project: providing services to taxonomists for standard genome sequencing and annotation.</title>
        <authorList>
            <consortium name="The Broad Institute Genomics Platform"/>
            <consortium name="The Broad Institute Genome Sequencing Center for Infectious Disease"/>
            <person name="Wu L."/>
            <person name="Ma J."/>
        </authorList>
    </citation>
    <scope>NUCLEOTIDE SEQUENCE [LARGE SCALE GENOMIC DNA]</scope>
    <source>
        <strain evidence="4">CCUG 55590</strain>
    </source>
</reference>